<gene>
    <name evidence="1" type="ORF">CE91St16_16840</name>
</gene>
<protein>
    <submittedName>
        <fullName evidence="1">Uncharacterized protein</fullName>
    </submittedName>
</protein>
<dbReference type="EMBL" id="BQOL01000001">
    <property type="protein sequence ID" value="GKI18776.1"/>
    <property type="molecule type" value="Genomic_DNA"/>
</dbReference>
<name>A0AA37NLD4_9BACT</name>
<evidence type="ECO:0000313" key="2">
    <source>
        <dbReference type="Proteomes" id="UP001055105"/>
    </source>
</evidence>
<organism evidence="1 2">
    <name type="scientific">Alistipes finegoldii</name>
    <dbReference type="NCBI Taxonomy" id="214856"/>
    <lineage>
        <taxon>Bacteria</taxon>
        <taxon>Pseudomonadati</taxon>
        <taxon>Bacteroidota</taxon>
        <taxon>Bacteroidia</taxon>
        <taxon>Bacteroidales</taxon>
        <taxon>Rikenellaceae</taxon>
        <taxon>Alistipes</taxon>
    </lineage>
</organism>
<proteinExistence type="predicted"/>
<reference evidence="1" key="1">
    <citation type="submission" date="2022-01" db="EMBL/GenBank/DDBJ databases">
        <title>Novel bile acid biosynthetic pathways are enriched in the microbiome of centenarians.</title>
        <authorList>
            <person name="Sato Y."/>
            <person name="Atarashi K."/>
            <person name="Plichta R.D."/>
            <person name="Arai Y."/>
            <person name="Sasajima S."/>
            <person name="Kearney M.S."/>
            <person name="Suda W."/>
            <person name="Takeshita K."/>
            <person name="Sasaki T."/>
            <person name="Okamoto S."/>
            <person name="Skelly N.A."/>
            <person name="Okamura Y."/>
            <person name="Vlamakis H."/>
            <person name="Li Y."/>
            <person name="Tanoue T."/>
            <person name="Takei H."/>
            <person name="Nittono H."/>
            <person name="Narushima S."/>
            <person name="Irie J."/>
            <person name="Itoh H."/>
            <person name="Moriya K."/>
            <person name="Sugiura Y."/>
            <person name="Suematsu M."/>
            <person name="Moritoki N."/>
            <person name="Shibata S."/>
            <person name="Littman R.D."/>
            <person name="Fischbach A.M."/>
            <person name="Uwamino Y."/>
            <person name="Inoue T."/>
            <person name="Honda A."/>
            <person name="Hattori M."/>
            <person name="Murai T."/>
            <person name="Xavier J.R."/>
            <person name="Hirose N."/>
            <person name="Honda K."/>
        </authorList>
    </citation>
    <scope>NUCLEOTIDE SEQUENCE</scope>
    <source>
        <strain evidence="1">CE91-St16</strain>
    </source>
</reference>
<comment type="caution">
    <text evidence="1">The sequence shown here is derived from an EMBL/GenBank/DDBJ whole genome shotgun (WGS) entry which is preliminary data.</text>
</comment>
<accession>A0AA37NLD4</accession>
<sequence length="390" mass="42051">MSFTALVENASKCAYVVLTGRNDALTAREILSDSGIELPPPAWTEPVVIPELAPSTDYYVYAAAAGENDRLSEVASLVLTTLEDPANDLTQQFESLHTPGVAEQNGDNFYFGLSSGETEIQGGLTVTKQAGYAVLFDLYGAASADAVIPDGTYELAQGHVPPSADPRHTYATRRLEDGTWEVLTFAAGEVTVSREGANYLLAANVETPAGERLSFRYAGPIEMKPIDMTGSRLKHAVNVALEEVTAVCYKEYNDPGVDWTQLKFWTGEVDKRGGLVKGTLFGVELNMPTTDDRGDLKLVPGEYEVNASREAFTMVPGAIMDYMPGMLMAYGTYCMQSDANGKILSGAAQDYGRVTVGYENGVYHIDIALISVEGITMRGTYNGPIPVTDK</sequence>
<dbReference type="AlphaFoldDB" id="A0AA37NLD4"/>
<evidence type="ECO:0000313" key="1">
    <source>
        <dbReference type="EMBL" id="GKI18776.1"/>
    </source>
</evidence>
<dbReference type="Proteomes" id="UP001055105">
    <property type="component" value="Unassembled WGS sequence"/>
</dbReference>